<dbReference type="AlphaFoldDB" id="A0AAU7LKM8"/>
<dbReference type="PANTHER" id="PTHR42829:SF2">
    <property type="entry name" value="NADH-UBIQUINONE OXIDOREDUCTASE CHAIN 5"/>
    <property type="match status" value="1"/>
</dbReference>
<comment type="similarity">
    <text evidence="17">Belongs to the complex I subunit 5 family.</text>
</comment>
<geneLocation type="mitochondrion" evidence="21"/>
<dbReference type="Pfam" id="PF00361">
    <property type="entry name" value="Proton_antipo_M"/>
    <property type="match status" value="1"/>
</dbReference>
<feature type="transmembrane region" description="Helical" evidence="17">
    <location>
        <begin position="412"/>
        <end position="431"/>
    </location>
</feature>
<feature type="transmembrane region" description="Helical" evidence="17">
    <location>
        <begin position="261"/>
        <end position="279"/>
    </location>
</feature>
<feature type="transmembrane region" description="Helical" evidence="17">
    <location>
        <begin position="136"/>
        <end position="156"/>
    </location>
</feature>
<evidence type="ECO:0000256" key="6">
    <source>
        <dbReference type="ARBA" id="ARBA00022660"/>
    </source>
</evidence>
<evidence type="ECO:0000256" key="3">
    <source>
        <dbReference type="ARBA" id="ARBA00012944"/>
    </source>
</evidence>
<protein>
    <recommendedName>
        <fullName evidence="4 17">NADH-ubiquinone oxidoreductase chain 5</fullName>
        <ecNumber evidence="3 17">7.1.1.2</ecNumber>
    </recommendedName>
</protein>
<keyword evidence="13 17" id="KW-0830">Ubiquinone</keyword>
<dbReference type="PRINTS" id="PR01434">
    <property type="entry name" value="NADHDHGNASE5"/>
</dbReference>
<comment type="subcellular location">
    <subcellularLocation>
        <location evidence="2">Mitochondrion inner membrane</location>
        <topology evidence="2">Multi-pass membrane protein</topology>
    </subcellularLocation>
</comment>
<dbReference type="EMBL" id="OR625193">
    <property type="protein sequence ID" value="XBP62966.1"/>
    <property type="molecule type" value="Genomic_DNA"/>
</dbReference>
<keyword evidence="6" id="KW-0679">Respiratory chain</keyword>
<feature type="transmembrane region" description="Helical" evidence="17">
    <location>
        <begin position="527"/>
        <end position="554"/>
    </location>
</feature>
<feature type="transmembrane region" description="Helical" evidence="17">
    <location>
        <begin position="235"/>
        <end position="254"/>
    </location>
</feature>
<feature type="transmembrane region" description="Helical" evidence="17">
    <location>
        <begin position="44"/>
        <end position="69"/>
    </location>
</feature>
<proteinExistence type="inferred from homology"/>
<feature type="transmembrane region" description="Helical" evidence="17">
    <location>
        <begin position="105"/>
        <end position="124"/>
    </location>
</feature>
<feature type="transmembrane region" description="Helical" evidence="17">
    <location>
        <begin position="205"/>
        <end position="223"/>
    </location>
</feature>
<feature type="transmembrane region" description="Helical" evidence="17">
    <location>
        <begin position="328"/>
        <end position="350"/>
    </location>
</feature>
<evidence type="ECO:0000256" key="17">
    <source>
        <dbReference type="RuleBase" id="RU003404"/>
    </source>
</evidence>
<feature type="transmembrane region" description="Helical" evidence="17">
    <location>
        <begin position="370"/>
        <end position="391"/>
    </location>
</feature>
<comment type="function">
    <text evidence="1">Core subunit of the mitochondrial membrane respiratory chain NADH dehydrogenase (Complex I) that is believed to belong to the minimal assembly required for catalysis. Complex I functions in the transfer of electrons from NADH to the respiratory chain. The immediate electron acceptor for the enzyme is believed to be ubiquinone.</text>
</comment>
<evidence type="ECO:0000256" key="10">
    <source>
        <dbReference type="ARBA" id="ARBA00022982"/>
    </source>
</evidence>
<feature type="domain" description="NADH dehydrogenase subunit 5 C-terminal" evidence="20">
    <location>
        <begin position="382"/>
        <end position="555"/>
    </location>
</feature>
<evidence type="ECO:0000256" key="16">
    <source>
        <dbReference type="ARBA" id="ARBA00049551"/>
    </source>
</evidence>
<evidence type="ECO:0000256" key="1">
    <source>
        <dbReference type="ARBA" id="ARBA00003257"/>
    </source>
</evidence>
<evidence type="ECO:0000259" key="19">
    <source>
        <dbReference type="Pfam" id="PF00662"/>
    </source>
</evidence>
<evidence type="ECO:0000256" key="9">
    <source>
        <dbReference type="ARBA" id="ARBA00022967"/>
    </source>
</evidence>
<dbReference type="GO" id="GO:0042773">
    <property type="term" value="P:ATP synthesis coupled electron transport"/>
    <property type="evidence" value="ECO:0007669"/>
    <property type="project" value="InterPro"/>
</dbReference>
<keyword evidence="10" id="KW-0249">Electron transport</keyword>
<keyword evidence="8" id="KW-0999">Mitochondrion inner membrane</keyword>
<feature type="transmembrane region" description="Helical" evidence="17">
    <location>
        <begin position="81"/>
        <end position="99"/>
    </location>
</feature>
<dbReference type="GO" id="GO:0015990">
    <property type="term" value="P:electron transport coupled proton transport"/>
    <property type="evidence" value="ECO:0007669"/>
    <property type="project" value="TreeGrafter"/>
</dbReference>
<evidence type="ECO:0000256" key="14">
    <source>
        <dbReference type="ARBA" id="ARBA00023128"/>
    </source>
</evidence>
<keyword evidence="5 17" id="KW-0813">Transport</keyword>
<dbReference type="Pfam" id="PF06455">
    <property type="entry name" value="NADH5_C"/>
    <property type="match status" value="1"/>
</dbReference>
<dbReference type="InterPro" id="IPR003945">
    <property type="entry name" value="NU5C-like"/>
</dbReference>
<accession>A0AAU7LKM8</accession>
<keyword evidence="15 17" id="KW-0472">Membrane</keyword>
<name>A0AAU7LKM8_9COLE</name>
<comment type="catalytic activity">
    <reaction evidence="16 17">
        <text>a ubiquinone + NADH + 5 H(+)(in) = a ubiquinol + NAD(+) + 4 H(+)(out)</text>
        <dbReference type="Rhea" id="RHEA:29091"/>
        <dbReference type="Rhea" id="RHEA-COMP:9565"/>
        <dbReference type="Rhea" id="RHEA-COMP:9566"/>
        <dbReference type="ChEBI" id="CHEBI:15378"/>
        <dbReference type="ChEBI" id="CHEBI:16389"/>
        <dbReference type="ChEBI" id="CHEBI:17976"/>
        <dbReference type="ChEBI" id="CHEBI:57540"/>
        <dbReference type="ChEBI" id="CHEBI:57945"/>
        <dbReference type="EC" id="7.1.1.2"/>
    </reaction>
</comment>
<evidence type="ECO:0000256" key="7">
    <source>
        <dbReference type="ARBA" id="ARBA00022692"/>
    </source>
</evidence>
<gene>
    <name evidence="21" type="primary">ND5</name>
</gene>
<evidence type="ECO:0000256" key="12">
    <source>
        <dbReference type="ARBA" id="ARBA00023027"/>
    </source>
</evidence>
<evidence type="ECO:0000256" key="8">
    <source>
        <dbReference type="ARBA" id="ARBA00022792"/>
    </source>
</evidence>
<sequence>MLIYMFMFFLLSLIMFMMSLNFMINEKVLMLEFMILKLNSNNFIFLMLMDWISLLFMGFVMLISSMIILYSKEYMNKDENMNRFMLLLLLFVISMILLILSPNLISIMLGWDGLGVISYCLVIYYQNNKSSNAGMLTILFNHIGDIALMMMISWMMNYGSWSILYFEKIELQFIFMFMIVASLSKSAQIPFSYWLPMAMAAPTPISSLVHSSTLVTAGVYLLIRFSENFNKNLMLLIFIISLMTMFMASLSANFEYDLKKIIAFSTLSQLGFMMSILSLKEINLVIFHLLMHSLFKAVLFMCAGSMIHNLLNFQDIRYMGSLYKFMPFTCSIFIISSLSLCGLPFMSGFYSKDLMLEFISMNYLNMYMYMIYYISMGLTVSYSFRMFYYLILSEKNIILTKIWESSFMLMSMLLMILLIIMGGSIFMWIMFKTPYFMCLTFFMKMKIFFFMFIGVLVSYEYWNFQMNYKLKFFKMKNFNLFMLNMFNLSFTTLSMNLFILKISMNYLKIEYEWMEYLGGQMFFKKNYLLKIFQFFFINNYKIYLVLLVLLFMFLF</sequence>
<dbReference type="PANTHER" id="PTHR42829">
    <property type="entry name" value="NADH-UBIQUINONE OXIDOREDUCTASE CHAIN 5"/>
    <property type="match status" value="1"/>
</dbReference>
<reference evidence="21" key="1">
    <citation type="submission" date="2023-10" db="EMBL/GenBank/DDBJ databases">
        <title>New taxonomic insights for Brazilian Syrbatus Reitter (Coleoptera: Staphylinidae: Pselaphinae), including three new species and their mitochondrial genomes.</title>
        <authorList>
            <person name="Asenjo A."/>
            <person name="Valois M."/>
            <person name="Zampaulo R."/>
            <person name="Molina M."/>
            <person name="Oliveira R.R.M."/>
            <person name="Oliveira G."/>
            <person name="Vasconcelos S."/>
        </authorList>
    </citation>
    <scope>NUCLEOTIDE SEQUENCE</scope>
</reference>
<feature type="transmembrane region" description="Helical" evidence="17">
    <location>
        <begin position="483"/>
        <end position="507"/>
    </location>
</feature>
<dbReference type="GO" id="GO:0005743">
    <property type="term" value="C:mitochondrial inner membrane"/>
    <property type="evidence" value="ECO:0007669"/>
    <property type="project" value="UniProtKB-SubCell"/>
</dbReference>
<feature type="domain" description="NADH:quinone oxidoreductase/Mrp antiporter transmembrane" evidence="18">
    <location>
        <begin position="101"/>
        <end position="369"/>
    </location>
</feature>
<feature type="transmembrane region" description="Helical" evidence="17">
    <location>
        <begin position="7"/>
        <end position="24"/>
    </location>
</feature>
<evidence type="ECO:0000259" key="20">
    <source>
        <dbReference type="Pfam" id="PF06455"/>
    </source>
</evidence>
<feature type="domain" description="NADH-Ubiquinone oxidoreductase (complex I) chain 5 N-terminal" evidence="19">
    <location>
        <begin position="43"/>
        <end position="85"/>
    </location>
</feature>
<dbReference type="InterPro" id="IPR010934">
    <property type="entry name" value="NADH_DH_su5_C"/>
</dbReference>
<feature type="transmembrane region" description="Helical" evidence="17">
    <location>
        <begin position="443"/>
        <end position="462"/>
    </location>
</feature>
<evidence type="ECO:0000313" key="21">
    <source>
        <dbReference type="EMBL" id="XBP62966.1"/>
    </source>
</evidence>
<keyword evidence="9" id="KW-1278">Translocase</keyword>
<dbReference type="GO" id="GO:0008137">
    <property type="term" value="F:NADH dehydrogenase (ubiquinone) activity"/>
    <property type="evidence" value="ECO:0007669"/>
    <property type="project" value="UniProtKB-EC"/>
</dbReference>
<feature type="transmembrane region" description="Helical" evidence="17">
    <location>
        <begin position="162"/>
        <end position="184"/>
    </location>
</feature>
<evidence type="ECO:0000256" key="13">
    <source>
        <dbReference type="ARBA" id="ARBA00023075"/>
    </source>
</evidence>
<keyword evidence="12 17" id="KW-0520">NAD</keyword>
<comment type="function">
    <text evidence="17">Core subunit of the mitochondrial membrane respiratory chain NADH dehydrogenase (Complex I) which catalyzes electron transfer from NADH through the respiratory chain, using ubiquinone as an electron acceptor. Essential for the catalytic activity and assembly of complex I.</text>
</comment>
<keyword evidence="7 17" id="KW-0812">Transmembrane</keyword>
<evidence type="ECO:0000256" key="5">
    <source>
        <dbReference type="ARBA" id="ARBA00022448"/>
    </source>
</evidence>
<dbReference type="EC" id="7.1.1.2" evidence="3 17"/>
<evidence type="ECO:0000256" key="2">
    <source>
        <dbReference type="ARBA" id="ARBA00004448"/>
    </source>
</evidence>
<feature type="transmembrane region" description="Helical" evidence="17">
    <location>
        <begin position="285"/>
        <end position="307"/>
    </location>
</feature>
<evidence type="ECO:0000256" key="15">
    <source>
        <dbReference type="ARBA" id="ARBA00023136"/>
    </source>
</evidence>
<evidence type="ECO:0000256" key="4">
    <source>
        <dbReference type="ARBA" id="ARBA00021096"/>
    </source>
</evidence>
<dbReference type="GO" id="GO:0003954">
    <property type="term" value="F:NADH dehydrogenase activity"/>
    <property type="evidence" value="ECO:0007669"/>
    <property type="project" value="TreeGrafter"/>
</dbReference>
<keyword evidence="14 17" id="KW-0496">Mitochondrion</keyword>
<keyword evidence="11 17" id="KW-1133">Transmembrane helix</keyword>
<dbReference type="Pfam" id="PF00662">
    <property type="entry name" value="Proton_antipo_N"/>
    <property type="match status" value="1"/>
</dbReference>
<evidence type="ECO:0000259" key="18">
    <source>
        <dbReference type="Pfam" id="PF00361"/>
    </source>
</evidence>
<dbReference type="InterPro" id="IPR001750">
    <property type="entry name" value="ND/Mrp_TM"/>
</dbReference>
<organism evidence="21">
    <name type="scientific">Syrbatus sp. 1 RRMO-2024a</name>
    <dbReference type="NCBI Taxonomy" id="3154167"/>
    <lineage>
        <taxon>Eukaryota</taxon>
        <taxon>Metazoa</taxon>
        <taxon>Ecdysozoa</taxon>
        <taxon>Arthropoda</taxon>
        <taxon>Hexapoda</taxon>
        <taxon>Insecta</taxon>
        <taxon>Pterygota</taxon>
        <taxon>Neoptera</taxon>
        <taxon>Endopterygota</taxon>
        <taxon>Coleoptera</taxon>
        <taxon>Polyphaga</taxon>
        <taxon>Staphyliniformia</taxon>
        <taxon>Staphylinidae</taxon>
        <taxon>Omaliinae group</taxon>
        <taxon>Pselaphinae</taxon>
        <taxon>Syrbatus</taxon>
    </lineage>
</organism>
<evidence type="ECO:0000256" key="11">
    <source>
        <dbReference type="ARBA" id="ARBA00022989"/>
    </source>
</evidence>
<dbReference type="InterPro" id="IPR001516">
    <property type="entry name" value="Proton_antipo_N"/>
</dbReference>